<feature type="region of interest" description="Disordered" evidence="1">
    <location>
        <begin position="1"/>
        <end position="40"/>
    </location>
</feature>
<keyword evidence="3" id="KW-1185">Reference proteome</keyword>
<evidence type="ECO:0000313" key="3">
    <source>
        <dbReference type="Proteomes" id="UP000315295"/>
    </source>
</evidence>
<evidence type="ECO:0000313" key="2">
    <source>
        <dbReference type="EMBL" id="TQE08787.1"/>
    </source>
</evidence>
<gene>
    <name evidence="2" type="ORF">C1H46_005635</name>
</gene>
<sequence length="68" mass="7606">MNQHLMNSPEIKAHKVPKVKIEKAPSSSNTHKKKSNSFEIDKRLYETKEALTSNIADMGEQGPSKVVV</sequence>
<accession>A0A540NCM0</accession>
<comment type="caution">
    <text evidence="2">The sequence shown here is derived from an EMBL/GenBank/DDBJ whole genome shotgun (WGS) entry which is preliminary data.</text>
</comment>
<dbReference type="EMBL" id="VIEB01000066">
    <property type="protein sequence ID" value="TQE08787.1"/>
    <property type="molecule type" value="Genomic_DNA"/>
</dbReference>
<proteinExistence type="predicted"/>
<organism evidence="2 3">
    <name type="scientific">Malus baccata</name>
    <name type="common">Siberian crab apple</name>
    <name type="synonym">Pyrus baccata</name>
    <dbReference type="NCBI Taxonomy" id="106549"/>
    <lineage>
        <taxon>Eukaryota</taxon>
        <taxon>Viridiplantae</taxon>
        <taxon>Streptophyta</taxon>
        <taxon>Embryophyta</taxon>
        <taxon>Tracheophyta</taxon>
        <taxon>Spermatophyta</taxon>
        <taxon>Magnoliopsida</taxon>
        <taxon>eudicotyledons</taxon>
        <taxon>Gunneridae</taxon>
        <taxon>Pentapetalae</taxon>
        <taxon>rosids</taxon>
        <taxon>fabids</taxon>
        <taxon>Rosales</taxon>
        <taxon>Rosaceae</taxon>
        <taxon>Amygdaloideae</taxon>
        <taxon>Maleae</taxon>
        <taxon>Malus</taxon>
    </lineage>
</organism>
<dbReference type="AlphaFoldDB" id="A0A540NCM0"/>
<protein>
    <submittedName>
        <fullName evidence="2">Uncharacterized protein</fullName>
    </submittedName>
</protein>
<reference evidence="2 3" key="1">
    <citation type="journal article" date="2019" name="G3 (Bethesda)">
        <title>Sequencing of a Wild Apple (Malus baccata) Genome Unravels the Differences Between Cultivated and Wild Apple Species Regarding Disease Resistance and Cold Tolerance.</title>
        <authorList>
            <person name="Chen X."/>
        </authorList>
    </citation>
    <scope>NUCLEOTIDE SEQUENCE [LARGE SCALE GENOMIC DNA]</scope>
    <source>
        <strain evidence="3">cv. Shandingzi</strain>
        <tissue evidence="2">Leaves</tissue>
    </source>
</reference>
<evidence type="ECO:0000256" key="1">
    <source>
        <dbReference type="SAM" id="MobiDB-lite"/>
    </source>
</evidence>
<dbReference type="Proteomes" id="UP000315295">
    <property type="component" value="Unassembled WGS sequence"/>
</dbReference>
<name>A0A540NCM0_MALBA</name>